<dbReference type="Proteomes" id="UP000708208">
    <property type="component" value="Unassembled WGS sequence"/>
</dbReference>
<evidence type="ECO:0000313" key="2">
    <source>
        <dbReference type="EMBL" id="CAG7723092.1"/>
    </source>
</evidence>
<evidence type="ECO:0000313" key="3">
    <source>
        <dbReference type="Proteomes" id="UP000708208"/>
    </source>
</evidence>
<comment type="caution">
    <text evidence="2">The sequence shown here is derived from an EMBL/GenBank/DDBJ whole genome shotgun (WGS) entry which is preliminary data.</text>
</comment>
<dbReference type="AlphaFoldDB" id="A0A8J2NRH8"/>
<name>A0A8J2NRH8_9HEXA</name>
<evidence type="ECO:0008006" key="4">
    <source>
        <dbReference type="Google" id="ProtNLM"/>
    </source>
</evidence>
<sequence>MFSIVEFGNPEDDETEVEVVPSATYDIARQNLLKSTYTSDLSECETVKRASKRQHRYSPGDERSEKNRKSVKSGSSRAVPPPPPQPPAPTSPITINTEPLSQMEEDVFERSYVNTSPDTDTPLITFELVGPTHEPQDLHVDVLDTDLNVASSVGTVESQPRTAHINSGFERYVIEELVNMKSMLKDISNKMDGIAKSEINDETLEFEDGEFNTAKTIAELQCINSSLFGFGGTKCTKMLNRMLHELLLDEVAVHYSYKGQRDKFKFETFEFASIFSACLKQNPYTRKERTMYNIQDGIMAWLKRAPARVLGRKIRSSGHSDADSLY</sequence>
<feature type="compositionally biased region" description="Basic and acidic residues" evidence="1">
    <location>
        <begin position="58"/>
        <end position="68"/>
    </location>
</feature>
<dbReference type="EMBL" id="CAJVCH010095570">
    <property type="protein sequence ID" value="CAG7723092.1"/>
    <property type="molecule type" value="Genomic_DNA"/>
</dbReference>
<keyword evidence="3" id="KW-1185">Reference proteome</keyword>
<feature type="compositionally biased region" description="Pro residues" evidence="1">
    <location>
        <begin position="79"/>
        <end position="90"/>
    </location>
</feature>
<reference evidence="2" key="1">
    <citation type="submission" date="2021-06" db="EMBL/GenBank/DDBJ databases">
        <authorList>
            <person name="Hodson N. C."/>
            <person name="Mongue J. A."/>
            <person name="Jaron S. K."/>
        </authorList>
    </citation>
    <scope>NUCLEOTIDE SEQUENCE</scope>
</reference>
<organism evidence="2 3">
    <name type="scientific">Allacma fusca</name>
    <dbReference type="NCBI Taxonomy" id="39272"/>
    <lineage>
        <taxon>Eukaryota</taxon>
        <taxon>Metazoa</taxon>
        <taxon>Ecdysozoa</taxon>
        <taxon>Arthropoda</taxon>
        <taxon>Hexapoda</taxon>
        <taxon>Collembola</taxon>
        <taxon>Symphypleona</taxon>
        <taxon>Sminthuridae</taxon>
        <taxon>Allacma</taxon>
    </lineage>
</organism>
<protein>
    <recommendedName>
        <fullName evidence="4">DUF4806 domain-containing protein</fullName>
    </recommendedName>
</protein>
<evidence type="ECO:0000256" key="1">
    <source>
        <dbReference type="SAM" id="MobiDB-lite"/>
    </source>
</evidence>
<gene>
    <name evidence="2" type="ORF">AFUS01_LOCUS12197</name>
</gene>
<feature type="region of interest" description="Disordered" evidence="1">
    <location>
        <begin position="36"/>
        <end position="96"/>
    </location>
</feature>
<proteinExistence type="predicted"/>
<accession>A0A8J2NRH8</accession>